<dbReference type="RefSeq" id="WP_200239902.1">
    <property type="nucleotide sequence ID" value="NZ_NRRV01000046.1"/>
</dbReference>
<keyword evidence="1" id="KW-1133">Transmembrane helix</keyword>
<name>A0ABS1CKD1_9GAMM</name>
<dbReference type="InterPro" id="IPR029044">
    <property type="entry name" value="Nucleotide-diphossugar_trans"/>
</dbReference>
<dbReference type="CDD" id="cd04186">
    <property type="entry name" value="GT_2_like_c"/>
    <property type="match status" value="1"/>
</dbReference>
<evidence type="ECO:0000313" key="4">
    <source>
        <dbReference type="Proteomes" id="UP000748752"/>
    </source>
</evidence>
<evidence type="ECO:0000313" key="3">
    <source>
        <dbReference type="EMBL" id="MBK1632376.1"/>
    </source>
</evidence>
<dbReference type="SUPFAM" id="SSF53448">
    <property type="entry name" value="Nucleotide-diphospho-sugar transferases"/>
    <property type="match status" value="1"/>
</dbReference>
<dbReference type="EMBL" id="NRRV01000046">
    <property type="protein sequence ID" value="MBK1632376.1"/>
    <property type="molecule type" value="Genomic_DNA"/>
</dbReference>
<evidence type="ECO:0000256" key="1">
    <source>
        <dbReference type="SAM" id="Phobius"/>
    </source>
</evidence>
<keyword evidence="4" id="KW-1185">Reference proteome</keyword>
<dbReference type="Pfam" id="PF00535">
    <property type="entry name" value="Glycos_transf_2"/>
    <property type="match status" value="1"/>
</dbReference>
<dbReference type="InterPro" id="IPR001173">
    <property type="entry name" value="Glyco_trans_2-like"/>
</dbReference>
<keyword evidence="1" id="KW-0472">Membrane</keyword>
<sequence length="308" mass="33656">MSTTGGGPATAAVRARLGVVVVNYNGGELLTEAVTAVLASGIGVEVVVSDNGSSDGSLAHLRERLGGDHRLRVLENGANLGFARGSNRALALIDAPYVLFLNPDCVVGRGTLAHMLDFMDAAPGAGMAGCVIRDPDGSEQRASRRRIPDPWMALVRLLHLGRIWPRLAAERRLDLTDQPMPDGPVEVEAISGSLMLVRRAALDDVGPLDEGYFLHCEDLDWFVRFRRHGWGVYLLPGAEAVHHQGTCSRSAPLRVEWHKHRGMLRFYQKFQAADHHAVFNALVVCGVWAHFALLGGLWGLRRLWSARR</sequence>
<dbReference type="Gene3D" id="3.90.550.10">
    <property type="entry name" value="Spore Coat Polysaccharide Biosynthesis Protein SpsA, Chain A"/>
    <property type="match status" value="1"/>
</dbReference>
<feature type="domain" description="Glycosyltransferase 2-like" evidence="2">
    <location>
        <begin position="19"/>
        <end position="177"/>
    </location>
</feature>
<accession>A0ABS1CKD1</accession>
<comment type="caution">
    <text evidence="3">The sequence shown here is derived from an EMBL/GenBank/DDBJ whole genome shotgun (WGS) entry which is preliminary data.</text>
</comment>
<dbReference type="Proteomes" id="UP000748752">
    <property type="component" value="Unassembled WGS sequence"/>
</dbReference>
<keyword evidence="1" id="KW-0812">Transmembrane</keyword>
<proteinExistence type="predicted"/>
<protein>
    <submittedName>
        <fullName evidence="3">dTDP-Rha--alpha-D-GlcNAc-pyrophosphate polyprenol alpha-3-L-rhamnosyltransferase</fullName>
    </submittedName>
</protein>
<dbReference type="PANTHER" id="PTHR43179">
    <property type="entry name" value="RHAMNOSYLTRANSFERASE WBBL"/>
    <property type="match status" value="1"/>
</dbReference>
<organism evidence="3 4">
    <name type="scientific">Thiohalocapsa halophila</name>
    <dbReference type="NCBI Taxonomy" id="69359"/>
    <lineage>
        <taxon>Bacteria</taxon>
        <taxon>Pseudomonadati</taxon>
        <taxon>Pseudomonadota</taxon>
        <taxon>Gammaproteobacteria</taxon>
        <taxon>Chromatiales</taxon>
        <taxon>Chromatiaceae</taxon>
        <taxon>Thiohalocapsa</taxon>
    </lineage>
</organism>
<dbReference type="PANTHER" id="PTHR43179:SF7">
    <property type="entry name" value="RHAMNOSYLTRANSFERASE WBBL"/>
    <property type="match status" value="1"/>
</dbReference>
<feature type="transmembrane region" description="Helical" evidence="1">
    <location>
        <begin position="277"/>
        <end position="300"/>
    </location>
</feature>
<reference evidence="3 4" key="1">
    <citation type="journal article" date="2020" name="Microorganisms">
        <title>Osmotic Adaptation and Compatible Solute Biosynthesis of Phototrophic Bacteria as Revealed from Genome Analyses.</title>
        <authorList>
            <person name="Imhoff J.F."/>
            <person name="Rahn T."/>
            <person name="Kunzel S."/>
            <person name="Keller A."/>
            <person name="Neulinger S.C."/>
        </authorList>
    </citation>
    <scope>NUCLEOTIDE SEQUENCE [LARGE SCALE GENOMIC DNA]</scope>
    <source>
        <strain evidence="3 4">DSM 6210</strain>
    </source>
</reference>
<gene>
    <name evidence="3" type="ORF">CKO31_16855</name>
</gene>
<evidence type="ECO:0000259" key="2">
    <source>
        <dbReference type="Pfam" id="PF00535"/>
    </source>
</evidence>